<dbReference type="Proteomes" id="UP000070544">
    <property type="component" value="Unassembled WGS sequence"/>
</dbReference>
<proteinExistence type="predicted"/>
<dbReference type="PANTHER" id="PTHR43283:SF3">
    <property type="entry name" value="BETA-LACTAMASE FAMILY PROTEIN (AFU_ORTHOLOGUE AFUA_5G07500)"/>
    <property type="match status" value="1"/>
</dbReference>
<dbReference type="OrthoDB" id="428260at2759"/>
<evidence type="ECO:0000259" key="1">
    <source>
        <dbReference type="Pfam" id="PF00144"/>
    </source>
</evidence>
<dbReference type="Gene3D" id="3.40.710.10">
    <property type="entry name" value="DD-peptidase/beta-lactamase superfamily"/>
    <property type="match status" value="1"/>
</dbReference>
<accession>A0A139AE69</accession>
<dbReference type="InterPro" id="IPR001466">
    <property type="entry name" value="Beta-lactam-related"/>
</dbReference>
<evidence type="ECO:0000313" key="3">
    <source>
        <dbReference type="Proteomes" id="UP000070544"/>
    </source>
</evidence>
<dbReference type="AlphaFoldDB" id="A0A139AE69"/>
<protein>
    <submittedName>
        <fullName evidence="2">Beta-lactamase</fullName>
    </submittedName>
</protein>
<dbReference type="EMBL" id="KQ965767">
    <property type="protein sequence ID" value="KXS14713.1"/>
    <property type="molecule type" value="Genomic_DNA"/>
</dbReference>
<evidence type="ECO:0000313" key="2">
    <source>
        <dbReference type="EMBL" id="KXS14713.1"/>
    </source>
</evidence>
<sequence>MEEIESRFQDAIKQRRLHGIAACASKGNNVIYSSAFGKLDLNSSSDDMTVDTAVHLFSMTKAFTCVAAVQLIEAGKLSLDAEVHSIIPEVKGCKVLEGFDDAKGDPVLSDPRTTVTVRHLLTHTSGFAYKTWSEAYKRYTKMSNIPGISTRTYRSLIGALVNHPGERWCYGSSIDWLGWIIERVTRENLEAYMKAHIFKPLGMDHTSFVCPKEMYSKRLQLLQRQPDGSLETCPFDTFKNGDQVEMLNGGHGCFGTASDYLKFCTALANGGAPILSVSATKMLLSNHTGDLPLSPIISTSPSLSVDYTPHPNSSWSLLGERTEVNLEGRRRSGSNSWSGLANTYFWVDPEEKVAGVVISQVLPFGDPTVTELYEAFEKAI</sequence>
<dbReference type="SUPFAM" id="SSF56601">
    <property type="entry name" value="beta-lactamase/transpeptidase-like"/>
    <property type="match status" value="1"/>
</dbReference>
<feature type="domain" description="Beta-lactamase-related" evidence="1">
    <location>
        <begin position="5"/>
        <end position="365"/>
    </location>
</feature>
<dbReference type="PANTHER" id="PTHR43283">
    <property type="entry name" value="BETA-LACTAMASE-RELATED"/>
    <property type="match status" value="1"/>
</dbReference>
<name>A0A139AE69_GONPJ</name>
<dbReference type="InterPro" id="IPR012338">
    <property type="entry name" value="Beta-lactam/transpept-like"/>
</dbReference>
<dbReference type="Pfam" id="PF00144">
    <property type="entry name" value="Beta-lactamase"/>
    <property type="match status" value="1"/>
</dbReference>
<organism evidence="2 3">
    <name type="scientific">Gonapodya prolifera (strain JEL478)</name>
    <name type="common">Monoblepharis prolifera</name>
    <dbReference type="NCBI Taxonomy" id="1344416"/>
    <lineage>
        <taxon>Eukaryota</taxon>
        <taxon>Fungi</taxon>
        <taxon>Fungi incertae sedis</taxon>
        <taxon>Chytridiomycota</taxon>
        <taxon>Chytridiomycota incertae sedis</taxon>
        <taxon>Monoblepharidomycetes</taxon>
        <taxon>Monoblepharidales</taxon>
        <taxon>Gonapodyaceae</taxon>
        <taxon>Gonapodya</taxon>
    </lineage>
</organism>
<gene>
    <name evidence="2" type="ORF">M427DRAFT_135615</name>
</gene>
<dbReference type="InterPro" id="IPR050789">
    <property type="entry name" value="Diverse_Enzym_Activities"/>
</dbReference>
<reference evidence="2 3" key="1">
    <citation type="journal article" date="2015" name="Genome Biol. Evol.">
        <title>Phylogenomic analyses indicate that early fungi evolved digesting cell walls of algal ancestors of land plants.</title>
        <authorList>
            <person name="Chang Y."/>
            <person name="Wang S."/>
            <person name="Sekimoto S."/>
            <person name="Aerts A.L."/>
            <person name="Choi C."/>
            <person name="Clum A."/>
            <person name="LaButti K.M."/>
            <person name="Lindquist E.A."/>
            <person name="Yee Ngan C."/>
            <person name="Ohm R.A."/>
            <person name="Salamov A.A."/>
            <person name="Grigoriev I.V."/>
            <person name="Spatafora J.W."/>
            <person name="Berbee M.L."/>
        </authorList>
    </citation>
    <scope>NUCLEOTIDE SEQUENCE [LARGE SCALE GENOMIC DNA]</scope>
    <source>
        <strain evidence="2 3">JEL478</strain>
    </source>
</reference>
<dbReference type="STRING" id="1344416.A0A139AE69"/>
<dbReference type="OMA" id="YLRFCRM"/>
<keyword evidence="3" id="KW-1185">Reference proteome</keyword>